<protein>
    <submittedName>
        <fullName evidence="3">Acyl--CoA ligase</fullName>
    </submittedName>
</protein>
<feature type="domain" description="AMP-binding enzyme C-terminal" evidence="2">
    <location>
        <begin position="438"/>
        <end position="513"/>
    </location>
</feature>
<dbReference type="InterPro" id="IPR025110">
    <property type="entry name" value="AMP-bd_C"/>
</dbReference>
<evidence type="ECO:0000313" key="3">
    <source>
        <dbReference type="EMBL" id="MBU8865606.1"/>
    </source>
</evidence>
<reference evidence="3 4" key="1">
    <citation type="submission" date="2021-06" db="EMBL/GenBank/DDBJ databases">
        <authorList>
            <person name="Jeong J.W."/>
        </authorList>
    </citation>
    <scope>NUCLEOTIDE SEQUENCE [LARGE SCALE GENOMIC DNA]</scope>
    <source>
        <strain evidence="3 4">MMS21-TAE1-1</strain>
    </source>
</reference>
<evidence type="ECO:0000259" key="2">
    <source>
        <dbReference type="Pfam" id="PF13193"/>
    </source>
</evidence>
<dbReference type="GO" id="GO:0016874">
    <property type="term" value="F:ligase activity"/>
    <property type="evidence" value="ECO:0007669"/>
    <property type="project" value="UniProtKB-KW"/>
</dbReference>
<evidence type="ECO:0000259" key="1">
    <source>
        <dbReference type="Pfam" id="PF00501"/>
    </source>
</evidence>
<dbReference type="Proteomes" id="UP000824166">
    <property type="component" value="Unassembled WGS sequence"/>
</dbReference>
<dbReference type="InterPro" id="IPR050237">
    <property type="entry name" value="ATP-dep_AMP-bd_enzyme"/>
</dbReference>
<dbReference type="RefSeq" id="WP_216923314.1">
    <property type="nucleotide sequence ID" value="NZ_JAHOPC010000002.1"/>
</dbReference>
<dbReference type="PANTHER" id="PTHR43767:SF1">
    <property type="entry name" value="NONRIBOSOMAL PEPTIDE SYNTHASE PES1 (EUROFUNG)-RELATED"/>
    <property type="match status" value="1"/>
</dbReference>
<dbReference type="InterPro" id="IPR000873">
    <property type="entry name" value="AMP-dep_synth/lig_dom"/>
</dbReference>
<dbReference type="Pfam" id="PF13193">
    <property type="entry name" value="AMP-binding_C"/>
    <property type="match status" value="1"/>
</dbReference>
<gene>
    <name evidence="3" type="ORF">KSW38_04800</name>
</gene>
<dbReference type="EMBL" id="JAHOPC010000002">
    <property type="protein sequence ID" value="MBU8865606.1"/>
    <property type="molecule type" value="Genomic_DNA"/>
</dbReference>
<feature type="domain" description="AMP-dependent synthetase/ligase" evidence="1">
    <location>
        <begin position="23"/>
        <end position="388"/>
    </location>
</feature>
<dbReference type="InterPro" id="IPR020845">
    <property type="entry name" value="AMP-binding_CS"/>
</dbReference>
<keyword evidence="3" id="KW-0436">Ligase</keyword>
<proteinExistence type="predicted"/>
<comment type="caution">
    <text evidence="3">The sequence shown here is derived from an EMBL/GenBank/DDBJ whole genome shotgun (WGS) entry which is preliminary data.</text>
</comment>
<dbReference type="PROSITE" id="PS00455">
    <property type="entry name" value="AMP_BINDING"/>
    <property type="match status" value="1"/>
</dbReference>
<accession>A0ABS6I1J2</accession>
<evidence type="ECO:0000313" key="4">
    <source>
        <dbReference type="Proteomes" id="UP000824166"/>
    </source>
</evidence>
<keyword evidence="4" id="KW-1185">Reference proteome</keyword>
<name>A0ABS6I1J2_9MICC</name>
<dbReference type="PANTHER" id="PTHR43767">
    <property type="entry name" value="LONG-CHAIN-FATTY-ACID--COA LIGASE"/>
    <property type="match status" value="1"/>
</dbReference>
<sequence>MTTTQTLLNPAAYNLGSLVRIGAQRAPNRIAIRMLDGIGVTYAELDDNTNRIANAMLGAGISSGDRVAIWMENDIRYMEAYLACLKAGMVVVQCNVRHTSFEAQHMLDDSGAVALFIDDSTAERVEALENRDSIRLTVTTGANRDVATRGYEEFSASGQPTPPTPISPAPDDLAVLAYTSGTTGLAKGARLTHRSLRSIVQTNQVANRYSIGSTQIFALSLSSSAGIPAHVLPHLAVGGTTILMSNFDTPRLVDAIDRHHATFTTLPGPPIVDFCTIVREQGLTLPSLQSLLHGTAKAPEEHLELLVDAIGPRLVEGWGMTENSGGLVAATSALDYSERRPGIFSSTGRSVPETVVRLIDEHGNKLPHDGSSVGQLIVRSGSLADGYWNNEEASAKAFRNGWYHTGDVGRIDEEGYIEVLDRRTDLIISGGMNIYPSEIERVLLQIPGVIECAVVGVHHEKWGSTPVAYVVRASDVSPSLGELEAVCRRQLASYKQPSRIEFTSTLPRNVGGKVMRHRLR</sequence>
<dbReference type="Pfam" id="PF00501">
    <property type="entry name" value="AMP-binding"/>
    <property type="match status" value="1"/>
</dbReference>
<organism evidence="3 4">
    <name type="scientific">Paenarthrobacter aromaticivorans</name>
    <dbReference type="NCBI Taxonomy" id="2849150"/>
    <lineage>
        <taxon>Bacteria</taxon>
        <taxon>Bacillati</taxon>
        <taxon>Actinomycetota</taxon>
        <taxon>Actinomycetes</taxon>
        <taxon>Micrococcales</taxon>
        <taxon>Micrococcaceae</taxon>
        <taxon>Paenarthrobacter</taxon>
    </lineage>
</organism>